<dbReference type="InterPro" id="IPR036388">
    <property type="entry name" value="WH-like_DNA-bd_sf"/>
</dbReference>
<evidence type="ECO:0000259" key="2">
    <source>
        <dbReference type="PROSITE" id="PS50995"/>
    </source>
</evidence>
<name>A0A9X1NLM6_9ACTN</name>
<feature type="region of interest" description="Disordered" evidence="1">
    <location>
        <begin position="1"/>
        <end position="30"/>
    </location>
</feature>
<protein>
    <submittedName>
        <fullName evidence="3">MarR family transcriptional regulator</fullName>
    </submittedName>
</protein>
<feature type="compositionally biased region" description="Low complexity" evidence="1">
    <location>
        <begin position="8"/>
        <end position="29"/>
    </location>
</feature>
<evidence type="ECO:0000313" key="3">
    <source>
        <dbReference type="EMBL" id="MCD5315814.1"/>
    </source>
</evidence>
<proteinExistence type="predicted"/>
<accession>A0A9X1NLM6</accession>
<dbReference type="RefSeq" id="WP_231448633.1">
    <property type="nucleotide sequence ID" value="NZ_JAJOMB010000024.1"/>
</dbReference>
<dbReference type="PANTHER" id="PTHR33164:SF99">
    <property type="entry name" value="MARR FAMILY REGULATORY PROTEIN"/>
    <property type="match status" value="1"/>
</dbReference>
<feature type="domain" description="HTH marR-type" evidence="2">
    <location>
        <begin position="73"/>
        <end position="201"/>
    </location>
</feature>
<sequence length="208" mass="21674">MSRERPTEPQALAATPEATPEAAPQAWAEGLPERCGGPCDRAGQAARAHLATSPDPAPVMAVGAIQEAAAVLEAEALMRLSVLVQSTFGRVAAEHGLTAVQARMLCVLLPCPAGMAQLAGMLGVGKANLTGLVDRAAQRGLVERTLVPDDRRVIQVTLTRQGRDTATAFHQGVTHQLSGALEPLTPHARTCLRSSIATITDAVDAPRT</sequence>
<comment type="caution">
    <text evidence="3">The sequence shown here is derived from an EMBL/GenBank/DDBJ whole genome shotgun (WGS) entry which is preliminary data.</text>
</comment>
<dbReference type="Gene3D" id="1.10.10.10">
    <property type="entry name" value="Winged helix-like DNA-binding domain superfamily/Winged helix DNA-binding domain"/>
    <property type="match status" value="1"/>
</dbReference>
<organism evidence="3 4">
    <name type="scientific">Kineosporia babensis</name>
    <dbReference type="NCBI Taxonomy" id="499548"/>
    <lineage>
        <taxon>Bacteria</taxon>
        <taxon>Bacillati</taxon>
        <taxon>Actinomycetota</taxon>
        <taxon>Actinomycetes</taxon>
        <taxon>Kineosporiales</taxon>
        <taxon>Kineosporiaceae</taxon>
        <taxon>Kineosporia</taxon>
    </lineage>
</organism>
<dbReference type="Pfam" id="PF12802">
    <property type="entry name" value="MarR_2"/>
    <property type="match status" value="1"/>
</dbReference>
<dbReference type="SMART" id="SM00347">
    <property type="entry name" value="HTH_MARR"/>
    <property type="match status" value="1"/>
</dbReference>
<evidence type="ECO:0000313" key="4">
    <source>
        <dbReference type="Proteomes" id="UP001138997"/>
    </source>
</evidence>
<dbReference type="PRINTS" id="PR00598">
    <property type="entry name" value="HTHMARR"/>
</dbReference>
<dbReference type="PROSITE" id="PS50995">
    <property type="entry name" value="HTH_MARR_2"/>
    <property type="match status" value="1"/>
</dbReference>
<dbReference type="SUPFAM" id="SSF46785">
    <property type="entry name" value="Winged helix' DNA-binding domain"/>
    <property type="match status" value="1"/>
</dbReference>
<gene>
    <name evidence="3" type="ORF">LR394_33460</name>
</gene>
<dbReference type="InterPro" id="IPR036390">
    <property type="entry name" value="WH_DNA-bd_sf"/>
</dbReference>
<dbReference type="InterPro" id="IPR039422">
    <property type="entry name" value="MarR/SlyA-like"/>
</dbReference>
<evidence type="ECO:0000256" key="1">
    <source>
        <dbReference type="SAM" id="MobiDB-lite"/>
    </source>
</evidence>
<dbReference type="GO" id="GO:0006950">
    <property type="term" value="P:response to stress"/>
    <property type="evidence" value="ECO:0007669"/>
    <property type="project" value="TreeGrafter"/>
</dbReference>
<reference evidence="3" key="1">
    <citation type="submission" date="2021-11" db="EMBL/GenBank/DDBJ databases">
        <title>Streptomyces corallinus and Kineosporia corallina sp. nov., two new coral-derived marine actinobacteria.</title>
        <authorList>
            <person name="Buangrab K."/>
            <person name="Sutthacheep M."/>
            <person name="Yeemin T."/>
            <person name="Harunari E."/>
            <person name="Igarashi Y."/>
            <person name="Sripreechasak P."/>
            <person name="Kanchanasin P."/>
            <person name="Tanasupawat S."/>
            <person name="Phongsopitanun W."/>
        </authorList>
    </citation>
    <scope>NUCLEOTIDE SEQUENCE</scope>
    <source>
        <strain evidence="3">JCM 31032</strain>
    </source>
</reference>
<dbReference type="PANTHER" id="PTHR33164">
    <property type="entry name" value="TRANSCRIPTIONAL REGULATOR, MARR FAMILY"/>
    <property type="match status" value="1"/>
</dbReference>
<dbReference type="Proteomes" id="UP001138997">
    <property type="component" value="Unassembled WGS sequence"/>
</dbReference>
<dbReference type="GO" id="GO:0003700">
    <property type="term" value="F:DNA-binding transcription factor activity"/>
    <property type="evidence" value="ECO:0007669"/>
    <property type="project" value="InterPro"/>
</dbReference>
<dbReference type="InterPro" id="IPR000835">
    <property type="entry name" value="HTH_MarR-typ"/>
</dbReference>
<keyword evidence="4" id="KW-1185">Reference proteome</keyword>
<dbReference type="AlphaFoldDB" id="A0A9X1NLM6"/>
<dbReference type="EMBL" id="JAJOMB010000024">
    <property type="protein sequence ID" value="MCD5315814.1"/>
    <property type="molecule type" value="Genomic_DNA"/>
</dbReference>